<proteinExistence type="predicted"/>
<evidence type="ECO:0000313" key="2">
    <source>
        <dbReference type="Proteomes" id="UP001148629"/>
    </source>
</evidence>
<sequence>MKLRYLVAFISIGVNASDVFPPCKDRLSASVHHAPGLGFGLSFASGTAVAHLYNGTVLDLTRVLGTPDYAALMARLVVSPKAPPLSRWDKWRRSINKKFGRPATPDVGTLAEMLVSLRDAAFTALGSPLDRVALAGPLIPGLADYDTLDALEHANLRPWVAPNEDLPFSEPPWPLRPAGIYLEELTEAHAVMGAHGLGLCKNYHNLWDCTDEEFAMPLEKVMVVGFTGVDLRAEVRRARSPFTYLNDPEPVGWFVDLKAGLDALDSGAFEPEEVFWGYVGDRLKTLVSGLPVKLTRVLLVGENSTHPTFLSTIRDAMERSGYGGYGHEGRVLVVSDGIIDPTFSSARGAAQYARWRQEAPLGSNHFQQGGKVSIKQGQRKGTNTQKTSGFWGTPGPEYYNFQREYKAHFDGFGQQPRWTYTTFYCYEKDAGEKLNHCETNYGLNAHTWNDPGIWYTHHPVICPPFWEKPRLSDLVERAEGDESFQLGIGNWKRNRARTMYHESYHWYPKVSDPWCGTDEFYSPDVIRELARLNFKRVKVNAESYALAGLAIYIMNTFNLEDVPHVSPITPKDEKADEQDDAMVLEEPPESWERPESTTEKRFTPHPKLKFKKLSDYGALQPPRSGECLDGVRFATKEQCQVQCRFKDCNEVEDDDGSRIYECHCGTVGKGSCVDGEYPGPWTCSNNCDGGKCKGSPGYQSVWCSGCAKEEEVCEEGLYDDFDKCSDSCDGGFCTENAGEDGYSPQDHITSFLGSFDHHFNMGPPAYKRLDIDDCLFLFLDHQGGLMSLVRDFAVDEFRNNVLTLVDAAKYYKVPAILTTSFDSGPNGPILPEITAALPDAPLIRRPGEVNAMDNPDFARLVKEAGKKQIVLSGILTEVCVAFPALTLIEQGYDVFVVIDASGTSSEPTREAAHKRMAAHGVELLNWYAVMGELQRDWRRDVEGFGDFMSRHIAAYRYIMQVHNAGIEQGNGSGQMDFNSEEIANAYQSARLQYIRADLSDYNLQTFVPQIEQDPIIQAMAAPTMVQPKGKKHFDSYLESIVDSLLGVAICLLPEDEKTTSEESDAGNKKTKKKPTIIGVMCIGWGGISASVAHHRTAEIGISLAKPYQSQGYGREAVDWMLDWGFRHAGLHSISITTASYNPKAMHLFESMGFTLEGRRRGTIWQNRKWYDLIEFGMLEDEWEKLRGLRQS</sequence>
<dbReference type="EMBL" id="JANRMS010001502">
    <property type="protein sequence ID" value="KAJ3527815.1"/>
    <property type="molecule type" value="Genomic_DNA"/>
</dbReference>
<dbReference type="Proteomes" id="UP001148629">
    <property type="component" value="Unassembled WGS sequence"/>
</dbReference>
<accession>A0ACC1RXK7</accession>
<protein>
    <submittedName>
        <fullName evidence="1">Uncharacterized protein</fullName>
    </submittedName>
</protein>
<gene>
    <name evidence="1" type="ORF">NM208_g10520</name>
</gene>
<reference evidence="1" key="1">
    <citation type="submission" date="2022-08" db="EMBL/GenBank/DDBJ databases">
        <title>Genome Sequence of Fusarium decemcellulare.</title>
        <authorList>
            <person name="Buettner E."/>
        </authorList>
    </citation>
    <scope>NUCLEOTIDE SEQUENCE</scope>
    <source>
        <strain evidence="1">Babe19</strain>
    </source>
</reference>
<comment type="caution">
    <text evidence="1">The sequence shown here is derived from an EMBL/GenBank/DDBJ whole genome shotgun (WGS) entry which is preliminary data.</text>
</comment>
<evidence type="ECO:0000313" key="1">
    <source>
        <dbReference type="EMBL" id="KAJ3527815.1"/>
    </source>
</evidence>
<name>A0ACC1RXK7_9HYPO</name>
<organism evidence="1 2">
    <name type="scientific">Fusarium decemcellulare</name>
    <dbReference type="NCBI Taxonomy" id="57161"/>
    <lineage>
        <taxon>Eukaryota</taxon>
        <taxon>Fungi</taxon>
        <taxon>Dikarya</taxon>
        <taxon>Ascomycota</taxon>
        <taxon>Pezizomycotina</taxon>
        <taxon>Sordariomycetes</taxon>
        <taxon>Hypocreomycetidae</taxon>
        <taxon>Hypocreales</taxon>
        <taxon>Nectriaceae</taxon>
        <taxon>Fusarium</taxon>
        <taxon>Fusarium decemcellulare species complex</taxon>
    </lineage>
</organism>
<keyword evidence="2" id="KW-1185">Reference proteome</keyword>